<dbReference type="Proteomes" id="UP000003112">
    <property type="component" value="Unassembled WGS sequence"/>
</dbReference>
<dbReference type="AlphaFoldDB" id="E6K4Z6"/>
<proteinExistence type="predicted"/>
<gene>
    <name evidence="1" type="ORF">HMPREF6485_0732</name>
</gene>
<protein>
    <submittedName>
        <fullName evidence="1">Uncharacterized protein</fullName>
    </submittedName>
</protein>
<evidence type="ECO:0000313" key="1">
    <source>
        <dbReference type="EMBL" id="EFU31339.1"/>
    </source>
</evidence>
<name>E6K4Z6_9BACT</name>
<evidence type="ECO:0000313" key="2">
    <source>
        <dbReference type="Proteomes" id="UP000003112"/>
    </source>
</evidence>
<dbReference type="EMBL" id="AEPD01000015">
    <property type="protein sequence ID" value="EFU31339.1"/>
    <property type="molecule type" value="Genomic_DNA"/>
</dbReference>
<comment type="caution">
    <text evidence="1">The sequence shown here is derived from an EMBL/GenBank/DDBJ whole genome shotgun (WGS) entry which is preliminary data.</text>
</comment>
<sequence>MQCNCGPFGIQLWLFHKLGEPEYENQLTFTVISNHLPILVGRF</sequence>
<dbReference type="HOGENOM" id="CLU_3237588_0_0_10"/>
<accession>E6K4Z6</accession>
<keyword evidence="2" id="KW-1185">Reference proteome</keyword>
<reference evidence="1 2" key="1">
    <citation type="submission" date="2010-10" db="EMBL/GenBank/DDBJ databases">
        <authorList>
            <person name="Muzny D."/>
            <person name="Qin X."/>
            <person name="Deng J."/>
            <person name="Jiang H."/>
            <person name="Liu Y."/>
            <person name="Qu J."/>
            <person name="Song X.-Z."/>
            <person name="Zhang L."/>
            <person name="Thornton R."/>
            <person name="Coyle M."/>
            <person name="Francisco L."/>
            <person name="Jackson L."/>
            <person name="Javaid M."/>
            <person name="Korchina V."/>
            <person name="Kovar C."/>
            <person name="Mata R."/>
            <person name="Mathew T."/>
            <person name="Ngo R."/>
            <person name="Nguyen L."/>
            <person name="Nguyen N."/>
            <person name="Okwuonu G."/>
            <person name="Ongeri F."/>
            <person name="Pham C."/>
            <person name="Simmons D."/>
            <person name="Wilczek-Boney K."/>
            <person name="Hale W."/>
            <person name="Jakkamsetti A."/>
            <person name="Pham P."/>
            <person name="Ruth R."/>
            <person name="San Lucas F."/>
            <person name="Warren J."/>
            <person name="Zhang J."/>
            <person name="Zhao Z."/>
            <person name="Zhou C."/>
            <person name="Zhu D."/>
            <person name="Lee S."/>
            <person name="Bess C."/>
            <person name="Blankenburg K."/>
            <person name="Forbes L."/>
            <person name="Fu Q."/>
            <person name="Gubbala S."/>
            <person name="Hirani K."/>
            <person name="Jayaseelan J.C."/>
            <person name="Lara F."/>
            <person name="Munidasa M."/>
            <person name="Palculict T."/>
            <person name="Patil S."/>
            <person name="Pu L.-L."/>
            <person name="Saada N."/>
            <person name="Tang L."/>
            <person name="Weissenberger G."/>
            <person name="Zhu Y."/>
            <person name="Hemphill L."/>
            <person name="Shang Y."/>
            <person name="Youmans B."/>
            <person name="Ayvaz T."/>
            <person name="Ross M."/>
            <person name="Santibanez J."/>
            <person name="Aqrawi P."/>
            <person name="Gross S."/>
            <person name="Joshi V."/>
            <person name="Fowler G."/>
            <person name="Nazareth L."/>
            <person name="Reid J."/>
            <person name="Worley K."/>
            <person name="Petrosino J."/>
            <person name="Highlander S."/>
            <person name="Gibbs R."/>
        </authorList>
    </citation>
    <scope>NUCLEOTIDE SEQUENCE [LARGE SCALE GENOMIC DNA]</scope>
    <source>
        <strain evidence="1 2">ATCC 33574</strain>
    </source>
</reference>
<organism evidence="1 2">
    <name type="scientific">Segatella buccae ATCC 33574</name>
    <dbReference type="NCBI Taxonomy" id="873513"/>
    <lineage>
        <taxon>Bacteria</taxon>
        <taxon>Pseudomonadati</taxon>
        <taxon>Bacteroidota</taxon>
        <taxon>Bacteroidia</taxon>
        <taxon>Bacteroidales</taxon>
        <taxon>Prevotellaceae</taxon>
        <taxon>Segatella</taxon>
    </lineage>
</organism>
<dbReference type="STRING" id="873513.HMPREF6485_0732"/>